<accession>A0A553N9Z0</accession>
<dbReference type="EMBL" id="SRMA01027010">
    <property type="protein sequence ID" value="TRY62262.1"/>
    <property type="molecule type" value="Genomic_DNA"/>
</dbReference>
<sequence>MKAPSLKRQRCTPNQSAISRRRGYASFMYTARQQVDEVNVRLSEEFRGLSRFVLQRVGSEAARMSCFRRHRVLTSRDVLQALGRLRRRERSAPLVGA</sequence>
<evidence type="ECO:0000313" key="1">
    <source>
        <dbReference type="EMBL" id="TRY62262.1"/>
    </source>
</evidence>
<reference evidence="1 2" key="1">
    <citation type="journal article" date="2019" name="Sci. Data">
        <title>Hybrid genome assembly and annotation of Danionella translucida.</title>
        <authorList>
            <person name="Kadobianskyi M."/>
            <person name="Schulze L."/>
            <person name="Schuelke M."/>
            <person name="Judkewitz B."/>
        </authorList>
    </citation>
    <scope>NUCLEOTIDE SEQUENCE [LARGE SCALE GENOMIC DNA]</scope>
    <source>
        <strain evidence="1 2">Bolton</strain>
    </source>
</reference>
<evidence type="ECO:0000313" key="2">
    <source>
        <dbReference type="Proteomes" id="UP000316079"/>
    </source>
</evidence>
<gene>
    <name evidence="1" type="ORF">DNTS_025821</name>
</gene>
<dbReference type="Proteomes" id="UP000316079">
    <property type="component" value="Unassembled WGS sequence"/>
</dbReference>
<protein>
    <recommendedName>
        <fullName evidence="3">Histone H2A/H2B/H3 domain-containing protein</fullName>
    </recommendedName>
</protein>
<keyword evidence="2" id="KW-1185">Reference proteome</keyword>
<proteinExistence type="predicted"/>
<dbReference type="AlphaFoldDB" id="A0A553N9Z0"/>
<name>A0A553N9Z0_9TELE</name>
<evidence type="ECO:0008006" key="3">
    <source>
        <dbReference type="Google" id="ProtNLM"/>
    </source>
</evidence>
<organism evidence="1 2">
    <name type="scientific">Danionella cerebrum</name>
    <dbReference type="NCBI Taxonomy" id="2873325"/>
    <lineage>
        <taxon>Eukaryota</taxon>
        <taxon>Metazoa</taxon>
        <taxon>Chordata</taxon>
        <taxon>Craniata</taxon>
        <taxon>Vertebrata</taxon>
        <taxon>Euteleostomi</taxon>
        <taxon>Actinopterygii</taxon>
        <taxon>Neopterygii</taxon>
        <taxon>Teleostei</taxon>
        <taxon>Ostariophysi</taxon>
        <taxon>Cypriniformes</taxon>
        <taxon>Danionidae</taxon>
        <taxon>Danioninae</taxon>
        <taxon>Danionella</taxon>
    </lineage>
</organism>
<comment type="caution">
    <text evidence="1">The sequence shown here is derived from an EMBL/GenBank/DDBJ whole genome shotgun (WGS) entry which is preliminary data.</text>
</comment>